<comment type="similarity">
    <text evidence="1">Belongs to the TMA16 family.</text>
</comment>
<evidence type="ECO:0000256" key="2">
    <source>
        <dbReference type="SAM" id="MobiDB-lite"/>
    </source>
</evidence>
<evidence type="ECO:0000313" key="3">
    <source>
        <dbReference type="EMBL" id="KAF4508555.1"/>
    </source>
</evidence>
<dbReference type="InterPro" id="IPR021346">
    <property type="entry name" value="Tma16"/>
</dbReference>
<accession>A0A8H4PQE1</accession>
<keyword evidence="4" id="KW-1185">Reference proteome</keyword>
<evidence type="ECO:0000256" key="1">
    <source>
        <dbReference type="ARBA" id="ARBA00034127"/>
    </source>
</evidence>
<comment type="caution">
    <text evidence="3">The sequence shown here is derived from an EMBL/GenBank/DDBJ whole genome shotgun (WGS) entry which is preliminary data.</text>
</comment>
<evidence type="ECO:0008006" key="5">
    <source>
        <dbReference type="Google" id="ProtNLM"/>
    </source>
</evidence>
<dbReference type="EMBL" id="JAAVMX010000005">
    <property type="protein sequence ID" value="KAF4508555.1"/>
    <property type="molecule type" value="Genomic_DNA"/>
</dbReference>
<dbReference type="OrthoDB" id="270284at2759"/>
<dbReference type="InterPro" id="IPR038356">
    <property type="entry name" value="Tma16_sf"/>
</dbReference>
<organism evidence="3 4">
    <name type="scientific">Ophiocordyceps sinensis</name>
    <dbReference type="NCBI Taxonomy" id="72228"/>
    <lineage>
        <taxon>Eukaryota</taxon>
        <taxon>Fungi</taxon>
        <taxon>Dikarya</taxon>
        <taxon>Ascomycota</taxon>
        <taxon>Pezizomycotina</taxon>
        <taxon>Sordariomycetes</taxon>
        <taxon>Hypocreomycetidae</taxon>
        <taxon>Hypocreales</taxon>
        <taxon>Ophiocordycipitaceae</taxon>
        <taxon>Ophiocordyceps</taxon>
    </lineage>
</organism>
<name>A0A8H4PQE1_9HYPO</name>
<reference evidence="3 4" key="1">
    <citation type="journal article" date="2020" name="Genome Biol. Evol.">
        <title>A new high-quality draft genome assembly of the Chinese cordyceps Ophiocordyceps sinensis.</title>
        <authorList>
            <person name="Shu R."/>
            <person name="Zhang J."/>
            <person name="Meng Q."/>
            <person name="Zhang H."/>
            <person name="Zhou G."/>
            <person name="Li M."/>
            <person name="Wu P."/>
            <person name="Zhao Y."/>
            <person name="Chen C."/>
            <person name="Qin Q."/>
        </authorList>
    </citation>
    <scope>NUCLEOTIDE SEQUENCE [LARGE SCALE GENOMIC DNA]</scope>
    <source>
        <strain evidence="3 4">IOZ07</strain>
    </source>
</reference>
<gene>
    <name evidence="3" type="ORF">G6O67_004916</name>
</gene>
<dbReference type="Proteomes" id="UP000557566">
    <property type="component" value="Unassembled WGS sequence"/>
</dbReference>
<sequence>MLYSISCRRPACPRTIPERRTENLFASEPRDIHIASLGMPSSLQKTRKHIAKKRNGEVNSLHEKSRDSMRLHKAGVRDQRLEKLAAARSKREQPIVDRVAFVQENLNERGNSPLDLAAVQSLIHILIHQHDEEFDALKKARRSGRPPSAREDLLKMKMSALEIEYQKGFALPDVMTEENVKLLEDWEGSWSKLTTLTWIKVSRAGQADDDPGTSQSEQQLHGFMSWATLPNCHGGSLHSRAPLRFGRDEIMNKGTEGGASIVPTPQTGLMLDEPRDV</sequence>
<protein>
    <recommendedName>
        <fullName evidence="5">Translation machinery-associated protein 16</fullName>
    </recommendedName>
</protein>
<dbReference type="Gene3D" id="1.20.1440.170">
    <property type="entry name" value="Translation machinery-associated protein 16-like"/>
    <property type="match status" value="1"/>
</dbReference>
<dbReference type="PANTHER" id="PTHR13349">
    <property type="entry name" value="TRANSLATION MACHINERY-ASSOCIATED PROTEIN 16"/>
    <property type="match status" value="1"/>
</dbReference>
<feature type="region of interest" description="Disordered" evidence="2">
    <location>
        <begin position="254"/>
        <end position="277"/>
    </location>
</feature>
<dbReference type="GO" id="GO:0005634">
    <property type="term" value="C:nucleus"/>
    <property type="evidence" value="ECO:0007669"/>
    <property type="project" value="TreeGrafter"/>
</dbReference>
<evidence type="ECO:0000313" key="4">
    <source>
        <dbReference type="Proteomes" id="UP000557566"/>
    </source>
</evidence>
<dbReference type="PANTHER" id="PTHR13349:SF2">
    <property type="entry name" value="TRANSLATION MACHINERY-ASSOCIATED PROTEIN 16"/>
    <property type="match status" value="1"/>
</dbReference>
<dbReference type="Pfam" id="PF11176">
    <property type="entry name" value="Tma16"/>
    <property type="match status" value="1"/>
</dbReference>
<dbReference type="AlphaFoldDB" id="A0A8H4PQE1"/>
<proteinExistence type="inferred from homology"/>